<accession>A0A080ZNP7</accession>
<evidence type="ECO:0000313" key="1">
    <source>
        <dbReference type="EMBL" id="ETO68258.1"/>
    </source>
</evidence>
<dbReference type="Proteomes" id="UP000028582">
    <property type="component" value="Unassembled WGS sequence"/>
</dbReference>
<dbReference type="AlphaFoldDB" id="A0A080ZNP7"/>
<protein>
    <submittedName>
        <fullName evidence="1">Uncharacterized protein</fullName>
    </submittedName>
</protein>
<sequence>KDIPHVLHDLVQDSLLVARRHRLLLDQEDNAQGSLLIHLESIRPTISPFGATTSAQAVRT</sequence>
<proteinExistence type="predicted"/>
<reference evidence="1 2" key="1">
    <citation type="submission" date="2013-11" db="EMBL/GenBank/DDBJ databases">
        <title>The Genome Sequence of Phytophthora parasitica P1976.</title>
        <authorList>
            <consortium name="The Broad Institute Genomics Platform"/>
            <person name="Russ C."/>
            <person name="Tyler B."/>
            <person name="Panabieres F."/>
            <person name="Shan W."/>
            <person name="Tripathy S."/>
            <person name="Grunwald N."/>
            <person name="Machado M."/>
            <person name="Johnson C.S."/>
            <person name="Walker B."/>
            <person name="Young S."/>
            <person name="Zeng Q."/>
            <person name="Gargeya S."/>
            <person name="Fitzgerald M."/>
            <person name="Haas B."/>
            <person name="Abouelleil A."/>
            <person name="Allen A.W."/>
            <person name="Alvarado L."/>
            <person name="Arachchi H.M."/>
            <person name="Berlin A.M."/>
            <person name="Chapman S.B."/>
            <person name="Gainer-Dewar J."/>
            <person name="Goldberg J."/>
            <person name="Griggs A."/>
            <person name="Gujja S."/>
            <person name="Hansen M."/>
            <person name="Howarth C."/>
            <person name="Imamovic A."/>
            <person name="Ireland A."/>
            <person name="Larimer J."/>
            <person name="McCowan C."/>
            <person name="Murphy C."/>
            <person name="Pearson M."/>
            <person name="Poon T.W."/>
            <person name="Priest M."/>
            <person name="Roberts A."/>
            <person name="Saif S."/>
            <person name="Shea T."/>
            <person name="Sisk P."/>
            <person name="Sykes S."/>
            <person name="Wortman J."/>
            <person name="Nusbaum C."/>
            <person name="Birren B."/>
        </authorList>
    </citation>
    <scope>NUCLEOTIDE SEQUENCE [LARGE SCALE GENOMIC DNA]</scope>
    <source>
        <strain evidence="1 2">P1976</strain>
    </source>
</reference>
<gene>
    <name evidence="1" type="ORF">F444_14894</name>
</gene>
<organism evidence="1 2">
    <name type="scientific">Phytophthora nicotianae P1976</name>
    <dbReference type="NCBI Taxonomy" id="1317066"/>
    <lineage>
        <taxon>Eukaryota</taxon>
        <taxon>Sar</taxon>
        <taxon>Stramenopiles</taxon>
        <taxon>Oomycota</taxon>
        <taxon>Peronosporomycetes</taxon>
        <taxon>Peronosporales</taxon>
        <taxon>Peronosporaceae</taxon>
        <taxon>Phytophthora</taxon>
    </lineage>
</organism>
<feature type="non-terminal residue" evidence="1">
    <location>
        <position position="1"/>
    </location>
</feature>
<evidence type="ECO:0000313" key="2">
    <source>
        <dbReference type="Proteomes" id="UP000028582"/>
    </source>
</evidence>
<comment type="caution">
    <text evidence="1">The sequence shown here is derived from an EMBL/GenBank/DDBJ whole genome shotgun (WGS) entry which is preliminary data.</text>
</comment>
<name>A0A080ZNP7_PHYNI</name>
<dbReference type="EMBL" id="ANJA01002733">
    <property type="protein sequence ID" value="ETO68258.1"/>
    <property type="molecule type" value="Genomic_DNA"/>
</dbReference>